<protein>
    <recommendedName>
        <fullName evidence="4">NADPH--hemoprotein reductase</fullName>
        <ecNumber evidence="4">1.6.2.4</ecNumber>
    </recommendedName>
</protein>
<dbReference type="EMBL" id="BMLX01000002">
    <property type="protein sequence ID" value="GGP21067.1"/>
    <property type="molecule type" value="Genomic_DNA"/>
</dbReference>
<dbReference type="EC" id="1.6.2.4" evidence="4"/>
<keyword evidence="3" id="KW-0813">Transport</keyword>
<evidence type="ECO:0000313" key="8">
    <source>
        <dbReference type="Proteomes" id="UP000637267"/>
    </source>
</evidence>
<dbReference type="CDD" id="cd06200">
    <property type="entry name" value="SiR_like1"/>
    <property type="match status" value="1"/>
</dbReference>
<keyword evidence="2" id="KW-0288">FMN</keyword>
<organism evidence="7 8">
    <name type="scientific">Silvimonas iriomotensis</name>
    <dbReference type="NCBI Taxonomy" id="449662"/>
    <lineage>
        <taxon>Bacteria</taxon>
        <taxon>Pseudomonadati</taxon>
        <taxon>Pseudomonadota</taxon>
        <taxon>Betaproteobacteria</taxon>
        <taxon>Neisseriales</taxon>
        <taxon>Chitinibacteraceae</taxon>
        <taxon>Silvimonas</taxon>
    </lineage>
</organism>
<dbReference type="Gene3D" id="3.40.50.80">
    <property type="entry name" value="Nucleotide-binding domain of ferredoxin-NADP reductase (FNR) module"/>
    <property type="match status" value="1"/>
</dbReference>
<dbReference type="SUPFAM" id="SSF52218">
    <property type="entry name" value="Flavoproteins"/>
    <property type="match status" value="1"/>
</dbReference>
<dbReference type="Pfam" id="PF00175">
    <property type="entry name" value="NAD_binding_1"/>
    <property type="match status" value="1"/>
</dbReference>
<dbReference type="PRINTS" id="PR00369">
    <property type="entry name" value="FLAVODOXIN"/>
</dbReference>
<evidence type="ECO:0000256" key="1">
    <source>
        <dbReference type="ARBA" id="ARBA00022630"/>
    </source>
</evidence>
<keyword evidence="8" id="KW-1185">Reference proteome</keyword>
<evidence type="ECO:0000256" key="2">
    <source>
        <dbReference type="ARBA" id="ARBA00022643"/>
    </source>
</evidence>
<dbReference type="PRINTS" id="PR00371">
    <property type="entry name" value="FPNCR"/>
</dbReference>
<feature type="domain" description="FAD-binding FR-type" evidence="6">
    <location>
        <begin position="226"/>
        <end position="398"/>
    </location>
</feature>
<dbReference type="PANTHER" id="PTHR19384">
    <property type="entry name" value="NITRIC OXIDE SYNTHASE-RELATED"/>
    <property type="match status" value="1"/>
</dbReference>
<dbReference type="Gene3D" id="2.40.30.10">
    <property type="entry name" value="Translation factors"/>
    <property type="match status" value="1"/>
</dbReference>
<dbReference type="InterPro" id="IPR039261">
    <property type="entry name" value="FNR_nucleotide-bd"/>
</dbReference>
<dbReference type="InterPro" id="IPR008254">
    <property type="entry name" value="Flavodoxin/NO_synth"/>
</dbReference>
<name>A0ABQ2P929_9NEIS</name>
<dbReference type="Proteomes" id="UP000637267">
    <property type="component" value="Unassembled WGS sequence"/>
</dbReference>
<dbReference type="Pfam" id="PF00258">
    <property type="entry name" value="Flavodoxin_1"/>
    <property type="match status" value="1"/>
</dbReference>
<evidence type="ECO:0000259" key="6">
    <source>
        <dbReference type="PROSITE" id="PS51384"/>
    </source>
</evidence>
<feature type="domain" description="Flavodoxin-like" evidence="5">
    <location>
        <begin position="74"/>
        <end position="212"/>
    </location>
</feature>
<dbReference type="PROSITE" id="PS51384">
    <property type="entry name" value="FAD_FR"/>
    <property type="match status" value="1"/>
</dbReference>
<dbReference type="SUPFAM" id="SSF63380">
    <property type="entry name" value="Riboflavin synthase domain-like"/>
    <property type="match status" value="1"/>
</dbReference>
<dbReference type="PROSITE" id="PS50902">
    <property type="entry name" value="FLAVODOXIN_LIKE"/>
    <property type="match status" value="1"/>
</dbReference>
<dbReference type="InterPro" id="IPR001094">
    <property type="entry name" value="Flavdoxin-like"/>
</dbReference>
<dbReference type="InterPro" id="IPR017927">
    <property type="entry name" value="FAD-bd_FR_type"/>
</dbReference>
<dbReference type="InterPro" id="IPR001709">
    <property type="entry name" value="Flavoprot_Pyr_Nucl_cyt_Rdtase"/>
</dbReference>
<reference evidence="8" key="1">
    <citation type="journal article" date="2019" name="Int. J. Syst. Evol. Microbiol.">
        <title>The Global Catalogue of Microorganisms (GCM) 10K type strain sequencing project: providing services to taxonomists for standard genome sequencing and annotation.</title>
        <authorList>
            <consortium name="The Broad Institute Genomics Platform"/>
            <consortium name="The Broad Institute Genome Sequencing Center for Infectious Disease"/>
            <person name="Wu L."/>
            <person name="Ma J."/>
        </authorList>
    </citation>
    <scope>NUCLEOTIDE SEQUENCE [LARGE SCALE GENOMIC DNA]</scope>
    <source>
        <strain evidence="8">CGMCC 1.8859</strain>
    </source>
</reference>
<keyword evidence="3" id="KW-0249">Electron transport</keyword>
<dbReference type="Gene3D" id="3.40.50.360">
    <property type="match status" value="1"/>
</dbReference>
<evidence type="ECO:0000256" key="3">
    <source>
        <dbReference type="ARBA" id="ARBA00022982"/>
    </source>
</evidence>
<dbReference type="InterPro" id="IPR001433">
    <property type="entry name" value="OxRdtase_FAD/NAD-bd"/>
</dbReference>
<dbReference type="InterPro" id="IPR029039">
    <property type="entry name" value="Flavoprotein-like_sf"/>
</dbReference>
<evidence type="ECO:0000256" key="4">
    <source>
        <dbReference type="ARBA" id="ARBA00023797"/>
    </source>
</evidence>
<evidence type="ECO:0000313" key="7">
    <source>
        <dbReference type="EMBL" id="GGP21067.1"/>
    </source>
</evidence>
<sequence>MSAVAQTRRPFSPAMMICALLALTGLLLGCMASAHQLKALGVIVLYAGCCGLILNRHARRKPPPPARGSAAEVTLVVWASQTGYAEQLARQTTSALAQAGVATHSMPLSALAPAQLADYRRALFIVSTTGEGDAPDEAASFMRQAAHLPAGALAQLEYGLLALGDRSYRHFCAFGHELAAWLEHHGARTQFDLIEVDNADAGALRHWQQQLSALAGGKAMADWEAPQYADWLLQTRQWLNAGSAGDPVFLLSLAPAAGVLPAWQAGDIAEVGPCHAPEYVQQWLAELGYSADEPVLLDGQSVTLAAALATRMKPDAPLQGSAQAQIDALPRLAHREYSIASIPADGTLDLLVRQARHPDPHHAEGFRPGLASGWLTRYAPAGGPIALRIRNNRSFHPPADDRPLILIGNGTGLAGLRAHLKTRAARGHHRNWLIFGERNVAHDALLQAELAAWQNQGVIARLDRIWSRDGDAIRYVQDQVSAAGADLIQWVEDGAAVYVCGSQQGMAAGVHRALLDLLGEDWLHLLAGEARYQRDVY</sequence>
<gene>
    <name evidence="7" type="ORF">GCM10010970_18480</name>
</gene>
<dbReference type="SUPFAM" id="SSF52343">
    <property type="entry name" value="Ferredoxin reductase-like, C-terminal NADP-linked domain"/>
    <property type="match status" value="1"/>
</dbReference>
<dbReference type="PANTHER" id="PTHR19384:SF17">
    <property type="entry name" value="NADPH--CYTOCHROME P450 REDUCTASE"/>
    <property type="match status" value="1"/>
</dbReference>
<accession>A0ABQ2P929</accession>
<proteinExistence type="predicted"/>
<keyword evidence="1" id="KW-0285">Flavoprotein</keyword>
<evidence type="ECO:0000259" key="5">
    <source>
        <dbReference type="PROSITE" id="PS50902"/>
    </source>
</evidence>
<dbReference type="RefSeq" id="WP_229708934.1">
    <property type="nucleotide sequence ID" value="NZ_BMLX01000002.1"/>
</dbReference>
<dbReference type="InterPro" id="IPR017938">
    <property type="entry name" value="Riboflavin_synthase-like_b-brl"/>
</dbReference>
<comment type="caution">
    <text evidence="7">The sequence shown here is derived from an EMBL/GenBank/DDBJ whole genome shotgun (WGS) entry which is preliminary data.</text>
</comment>